<dbReference type="PANTHER" id="PTHR47112:SF1">
    <property type="entry name" value="PX DOMAIN-CONTAINING PROTEIN"/>
    <property type="match status" value="1"/>
</dbReference>
<gene>
    <name evidence="1" type="ORF">PSON_ATCC_30995.1.T1190127</name>
</gene>
<proteinExistence type="predicted"/>
<sequence length="88" mass="10123">MGTKFSFNLMKMLRKQSPTQDSNKSINKAERTLFNSELVAALYKELGIFDQQKSAAQYWPGCLSSENKKLLILKGKLQQEQLIDFSYI</sequence>
<organism evidence="1 2">
    <name type="scientific">Paramecium sonneborni</name>
    <dbReference type="NCBI Taxonomy" id="65129"/>
    <lineage>
        <taxon>Eukaryota</taxon>
        <taxon>Sar</taxon>
        <taxon>Alveolata</taxon>
        <taxon>Ciliophora</taxon>
        <taxon>Intramacronucleata</taxon>
        <taxon>Oligohymenophorea</taxon>
        <taxon>Peniculida</taxon>
        <taxon>Parameciidae</taxon>
        <taxon>Paramecium</taxon>
    </lineage>
</organism>
<dbReference type="EMBL" id="CAJJDN010000119">
    <property type="protein sequence ID" value="CAD8119028.1"/>
    <property type="molecule type" value="Genomic_DNA"/>
</dbReference>
<keyword evidence="2" id="KW-1185">Reference proteome</keyword>
<protein>
    <submittedName>
        <fullName evidence="1">Uncharacterized protein</fullName>
    </submittedName>
</protein>
<name>A0A8S1QTJ4_9CILI</name>
<comment type="caution">
    <text evidence="1">The sequence shown here is derived from an EMBL/GenBank/DDBJ whole genome shotgun (WGS) entry which is preliminary data.</text>
</comment>
<accession>A0A8S1QTJ4</accession>
<dbReference type="OrthoDB" id="289113at2759"/>
<evidence type="ECO:0000313" key="1">
    <source>
        <dbReference type="EMBL" id="CAD8119028.1"/>
    </source>
</evidence>
<evidence type="ECO:0000313" key="2">
    <source>
        <dbReference type="Proteomes" id="UP000692954"/>
    </source>
</evidence>
<dbReference type="Proteomes" id="UP000692954">
    <property type="component" value="Unassembled WGS sequence"/>
</dbReference>
<dbReference type="PANTHER" id="PTHR47112">
    <property type="entry name" value="PX DOMAIN-CONTAINING PROTEIN"/>
    <property type="match status" value="1"/>
</dbReference>
<dbReference type="AlphaFoldDB" id="A0A8S1QTJ4"/>
<reference evidence="1" key="1">
    <citation type="submission" date="2021-01" db="EMBL/GenBank/DDBJ databases">
        <authorList>
            <consortium name="Genoscope - CEA"/>
            <person name="William W."/>
        </authorList>
    </citation>
    <scope>NUCLEOTIDE SEQUENCE</scope>
</reference>